<evidence type="ECO:0000256" key="10">
    <source>
        <dbReference type="ARBA" id="ARBA00022989"/>
    </source>
</evidence>
<reference evidence="18" key="1">
    <citation type="journal article" date="2019" name="Mitochondrial DNA Part B Resour">
        <title>Characterization and comparison of complete mitogenomes of three parrot species (Psittaciformes: Psittacidae).</title>
        <authorList>
            <person name="Liu H."/>
            <person name="Yang Y."/>
            <person name="Xu N."/>
            <person name="Chen R."/>
            <person name="Fu Z."/>
            <person name="Huang S."/>
        </authorList>
    </citation>
    <scope>NUCLEOTIDE SEQUENCE</scope>
</reference>
<keyword evidence="6 16" id="KW-0679">Respiratory chain</keyword>
<evidence type="ECO:0000256" key="5">
    <source>
        <dbReference type="ARBA" id="ARBA00022448"/>
    </source>
</evidence>
<accession>A0A516IJX2</accession>
<comment type="similarity">
    <text evidence="2 16">Belongs to the complex I subunit 3 family.</text>
</comment>
<evidence type="ECO:0000256" key="9">
    <source>
        <dbReference type="ARBA" id="ARBA00022982"/>
    </source>
</evidence>
<keyword evidence="9 16" id="KW-0249">Electron transport</keyword>
<keyword evidence="12 16" id="KW-0830">Ubiquinone</keyword>
<evidence type="ECO:0000256" key="16">
    <source>
        <dbReference type="RuleBase" id="RU003640"/>
    </source>
</evidence>
<evidence type="ECO:0000256" key="7">
    <source>
        <dbReference type="ARBA" id="ARBA00022692"/>
    </source>
</evidence>
<evidence type="ECO:0000256" key="2">
    <source>
        <dbReference type="ARBA" id="ARBA00008472"/>
    </source>
</evidence>
<dbReference type="AlphaFoldDB" id="A0A516IJX2"/>
<dbReference type="EMBL" id="MK749396">
    <property type="protein sequence ID" value="QDP17064.1"/>
    <property type="molecule type" value="Genomic_DNA"/>
</dbReference>
<evidence type="ECO:0000256" key="6">
    <source>
        <dbReference type="ARBA" id="ARBA00022660"/>
    </source>
</evidence>
<evidence type="ECO:0000256" key="15">
    <source>
        <dbReference type="ARBA" id="ARBA00049551"/>
    </source>
</evidence>
<keyword evidence="14 16" id="KW-0472">Membrane</keyword>
<dbReference type="GeneID" id="41038232"/>
<keyword evidence="5 16" id="KW-0813">Transport</keyword>
<proteinExistence type="inferred from homology"/>
<organism evidence="18">
    <name type="scientific">Poicephalus senegalus</name>
    <name type="common">Senegal parrot</name>
    <name type="synonym">Psittacus senegalus</name>
    <dbReference type="NCBI Taxonomy" id="176045"/>
    <lineage>
        <taxon>Eukaryota</taxon>
        <taxon>Metazoa</taxon>
        <taxon>Chordata</taxon>
        <taxon>Craniata</taxon>
        <taxon>Vertebrata</taxon>
        <taxon>Euteleostomi</taxon>
        <taxon>Archelosauria</taxon>
        <taxon>Archosauria</taxon>
        <taxon>Dinosauria</taxon>
        <taxon>Saurischia</taxon>
        <taxon>Theropoda</taxon>
        <taxon>Coelurosauria</taxon>
        <taxon>Aves</taxon>
        <taxon>Neognathae</taxon>
        <taxon>Neoaves</taxon>
        <taxon>Telluraves</taxon>
        <taxon>Australaves</taxon>
        <taxon>Psittaciformes</taxon>
        <taxon>Psittacidae</taxon>
        <taxon>Poicephalus</taxon>
    </lineage>
</organism>
<comment type="function">
    <text evidence="16">Core subunit of the mitochondrial membrane respiratory chain NADH dehydrogenase (Complex I) which catalyzes electron transfer from NADH through the respiratory chain, using ubiquinone as an electron acceptor. Essential for the catalytic activity of complex I.</text>
</comment>
<keyword evidence="17" id="KW-0732">Signal</keyword>
<keyword evidence="8 16" id="KW-1278">Translocase</keyword>
<dbReference type="GO" id="GO:0008137">
    <property type="term" value="F:NADH dehydrogenase (ubiquinone) activity"/>
    <property type="evidence" value="ECO:0007669"/>
    <property type="project" value="UniProtKB-UniRule"/>
</dbReference>
<dbReference type="InterPro" id="IPR000440">
    <property type="entry name" value="NADH_UbQ/plastoQ_OxRdtase_su3"/>
</dbReference>
<dbReference type="GO" id="GO:0031966">
    <property type="term" value="C:mitochondrial membrane"/>
    <property type="evidence" value="ECO:0007669"/>
    <property type="project" value="UniProtKB-SubCell"/>
</dbReference>
<name>A0A516IJX2_POISE</name>
<dbReference type="PANTHER" id="PTHR11058:SF9">
    <property type="entry name" value="NADH-UBIQUINONE OXIDOREDUCTASE CHAIN 3"/>
    <property type="match status" value="1"/>
</dbReference>
<keyword evidence="7 16" id="KW-0812">Transmembrane</keyword>
<feature type="signal peptide" evidence="17">
    <location>
        <begin position="1"/>
        <end position="17"/>
    </location>
</feature>
<evidence type="ECO:0000256" key="17">
    <source>
        <dbReference type="SAM" id="SignalP"/>
    </source>
</evidence>
<gene>
    <name evidence="18" type="primary">ND3</name>
</gene>
<evidence type="ECO:0000256" key="14">
    <source>
        <dbReference type="ARBA" id="ARBA00023136"/>
    </source>
</evidence>
<keyword evidence="11 16" id="KW-0520">NAD</keyword>
<evidence type="ECO:0000256" key="4">
    <source>
        <dbReference type="ARBA" id="ARBA00021007"/>
    </source>
</evidence>
<dbReference type="PANTHER" id="PTHR11058">
    <property type="entry name" value="NADH-UBIQUINONE OXIDOREDUCTASE CHAIN 3"/>
    <property type="match status" value="1"/>
</dbReference>
<keyword evidence="13 16" id="KW-0496">Mitochondrion</keyword>
<evidence type="ECO:0000256" key="13">
    <source>
        <dbReference type="ARBA" id="ARBA00023128"/>
    </source>
</evidence>
<dbReference type="RefSeq" id="YP_009679577.1">
    <property type="nucleotide sequence ID" value="NC_044083.1"/>
</dbReference>
<feature type="transmembrane region" description="Helical" evidence="16">
    <location>
        <begin position="54"/>
        <end position="76"/>
    </location>
</feature>
<dbReference type="CTD" id="4537"/>
<evidence type="ECO:0000256" key="3">
    <source>
        <dbReference type="ARBA" id="ARBA00012944"/>
    </source>
</evidence>
<comment type="subcellular location">
    <subcellularLocation>
        <location evidence="1 16">Mitochondrion membrane</location>
        <topology evidence="1 16">Multi-pass membrane protein</topology>
    </subcellularLocation>
</comment>
<geneLocation type="mitochondrion" evidence="18"/>
<feature type="transmembrane region" description="Helical" evidence="16">
    <location>
        <begin position="88"/>
        <end position="107"/>
    </location>
</feature>
<dbReference type="Gene3D" id="1.20.58.1610">
    <property type="entry name" value="NADH:ubiquinone/plastoquinone oxidoreductase, chain 3"/>
    <property type="match status" value="1"/>
</dbReference>
<evidence type="ECO:0000256" key="1">
    <source>
        <dbReference type="ARBA" id="ARBA00004225"/>
    </source>
</evidence>
<evidence type="ECO:0000313" key="18">
    <source>
        <dbReference type="EMBL" id="QDP17064.1"/>
    </source>
</evidence>
<evidence type="ECO:0000256" key="12">
    <source>
        <dbReference type="ARBA" id="ARBA00023075"/>
    </source>
</evidence>
<dbReference type="EC" id="7.1.1.2" evidence="3 16"/>
<evidence type="ECO:0000256" key="11">
    <source>
        <dbReference type="ARBA" id="ARBA00023027"/>
    </source>
</evidence>
<comment type="catalytic activity">
    <reaction evidence="15 16">
        <text>a ubiquinone + NADH + 5 H(+)(in) = a ubiquinol + NAD(+) + 4 H(+)(out)</text>
        <dbReference type="Rhea" id="RHEA:29091"/>
        <dbReference type="Rhea" id="RHEA-COMP:9565"/>
        <dbReference type="Rhea" id="RHEA-COMP:9566"/>
        <dbReference type="ChEBI" id="CHEBI:15378"/>
        <dbReference type="ChEBI" id="CHEBI:16389"/>
        <dbReference type="ChEBI" id="CHEBI:17976"/>
        <dbReference type="ChEBI" id="CHEBI:57540"/>
        <dbReference type="ChEBI" id="CHEBI:57945"/>
        <dbReference type="EC" id="7.1.1.2"/>
    </reaction>
</comment>
<dbReference type="FunFam" id="1.20.58.1610:FF:000004">
    <property type="entry name" value="NADH-quinone oxidoreductase subunit A"/>
    <property type="match status" value="1"/>
</dbReference>
<keyword evidence="10 16" id="KW-1133">Transmembrane helix</keyword>
<evidence type="ECO:0000256" key="8">
    <source>
        <dbReference type="ARBA" id="ARBA00022967"/>
    </source>
</evidence>
<dbReference type="Pfam" id="PF00507">
    <property type="entry name" value="Oxidored_q4"/>
    <property type="match status" value="1"/>
</dbReference>
<dbReference type="GO" id="GO:0030964">
    <property type="term" value="C:NADH dehydrogenase complex"/>
    <property type="evidence" value="ECO:0007669"/>
    <property type="project" value="TreeGrafter"/>
</dbReference>
<feature type="chain" id="PRO_5021750425" description="NADH-ubiquinone oxidoreductase chain 3" evidence="17">
    <location>
        <begin position="18"/>
        <end position="116"/>
    </location>
</feature>
<sequence>MNMVMFMLASTLTLSAALTSLNFWLTQVNPDSEKLSPYECGFDPLGSARLPFSIRFFLVAILFLLFDLEIALLLPLPWATQLEHPTMTLTWTSTILLLLTLGLAYEWTQGGLEWAE</sequence>
<dbReference type="InterPro" id="IPR038430">
    <property type="entry name" value="NDAH_ubi_oxred_su3_sf"/>
</dbReference>
<protein>
    <recommendedName>
        <fullName evidence="4 16">NADH-ubiquinone oxidoreductase chain 3</fullName>
        <ecNumber evidence="3 16">7.1.1.2</ecNumber>
    </recommendedName>
</protein>